<dbReference type="EMBL" id="CAUJNA010003688">
    <property type="protein sequence ID" value="CAJ1407760.1"/>
    <property type="molecule type" value="Genomic_DNA"/>
</dbReference>
<name>A0AA36JLM1_9DINO</name>
<dbReference type="AlphaFoldDB" id="A0AA36JLM1"/>
<comment type="caution">
    <text evidence="1">The sequence shown here is derived from an EMBL/GenBank/DDBJ whole genome shotgun (WGS) entry which is preliminary data.</text>
</comment>
<dbReference type="Proteomes" id="UP001178507">
    <property type="component" value="Unassembled WGS sequence"/>
</dbReference>
<evidence type="ECO:0000313" key="1">
    <source>
        <dbReference type="EMBL" id="CAJ1407760.1"/>
    </source>
</evidence>
<protein>
    <submittedName>
        <fullName evidence="1">Uncharacterized protein</fullName>
    </submittedName>
</protein>
<evidence type="ECO:0000313" key="2">
    <source>
        <dbReference type="Proteomes" id="UP001178507"/>
    </source>
</evidence>
<accession>A0AA36JLM1</accession>
<proteinExistence type="predicted"/>
<reference evidence="1" key="1">
    <citation type="submission" date="2023-08" db="EMBL/GenBank/DDBJ databases">
        <authorList>
            <person name="Chen Y."/>
            <person name="Shah S."/>
            <person name="Dougan E. K."/>
            <person name="Thang M."/>
            <person name="Chan C."/>
        </authorList>
    </citation>
    <scope>NUCLEOTIDE SEQUENCE</scope>
</reference>
<keyword evidence="2" id="KW-1185">Reference proteome</keyword>
<organism evidence="1 2">
    <name type="scientific">Effrenium voratum</name>
    <dbReference type="NCBI Taxonomy" id="2562239"/>
    <lineage>
        <taxon>Eukaryota</taxon>
        <taxon>Sar</taxon>
        <taxon>Alveolata</taxon>
        <taxon>Dinophyceae</taxon>
        <taxon>Suessiales</taxon>
        <taxon>Symbiodiniaceae</taxon>
        <taxon>Effrenium</taxon>
    </lineage>
</organism>
<sequence length="903" mass="101129">MGAVPSQGCCHVNAVVCDLDPKSASLLYLDMEDEGPDARSSPRLRGVPVLRVHSTQPFLKASGLDRSAVEEFREMLQSHGVSTGSWGKGGAKSVEHLFWEVFYSQGSLLTGLGAKLKRVARLLTVRILADIEGKDHVLVSRLRVLYNCQHQGLRMPQRKLRWKMPEDNVLLQSCEEVLSCEDCATVDSWHWAALEELGLPALQACMKEETSAYTYFTEDNLPSESYPGLNTLVCVHQVTLRVTDPGQAKVATIGLPFGQEFATADAEFDLERFHCKDQMLIGSQLNVWTWVPASDIQANTLRATIPAPAESESPAMKRLENELMLHRRVPVPVVNCLTKAAAKDGAARAVAVQGKKGAPNPHLRRILQSKRTDWTTVRKMARSLLDPNYSLSEFYEDLTAFPELFLYLRDGVLETGSGRTTDDEYQRTVCAFFAIYWLMRLDIDGRQGFSFGTDDDWKALQESAVKDGEVAMQSESGPTELQKRLFQLDRRLAFFNSAQWGFFRRLMVDAGLLEITSSHGRDQYQVKETRMVSLLALTAIHDIMKMDALLPTVQPEHDGYHGYAAGDVIGDHDHALCYLMDHYPDLLPSFRELDAAERQSVQFTQCNLCFNHGWLVQAEAPPGAIFTKFREAISDRRLHAGARDVALYFVHWLTDLAGAEPTPLGGCEKFVIKFPLHVLNSFLQSFKFIEGIASQTETQVMEKYLKYRWSDHVPSLGPPPSGPHAIAAMRLLCMAQANARGIVDAFNRELPQEDKEVLSVEMSRTGCAGQSFHTDLVPTDVVSRPVGPAFLIYYGPAFLQTTCSHSALRLRILTEIYRCSRELWPESPASVATSVHVRIDTIKGLKVHEIQEVLAKGELWLVTKHNESEAFVGRASHLKLNKYVSNGQKFQILDLGFLRDRKS</sequence>
<gene>
    <name evidence="1" type="ORF">EVOR1521_LOCUS29375</name>
</gene>